<dbReference type="FunFam" id="1.50.10.20:FF:000001">
    <property type="entry name" value="CD109 isoform 1"/>
    <property type="match status" value="1"/>
</dbReference>
<name>A6MJP5_AZUFA</name>
<dbReference type="Pfam" id="PF17791">
    <property type="entry name" value="MG3"/>
    <property type="match status" value="1"/>
</dbReference>
<dbReference type="CDD" id="cd02897">
    <property type="entry name" value="A2M_2"/>
    <property type="match status" value="1"/>
</dbReference>
<evidence type="ECO:0000256" key="4">
    <source>
        <dbReference type="ARBA" id="ARBA00022900"/>
    </source>
</evidence>
<dbReference type="Gene3D" id="1.50.10.20">
    <property type="match status" value="1"/>
</dbReference>
<dbReference type="SMART" id="SM01360">
    <property type="entry name" value="A2M"/>
    <property type="match status" value="1"/>
</dbReference>
<evidence type="ECO:0000313" key="13">
    <source>
        <dbReference type="EMBL" id="ABP04060.1"/>
    </source>
</evidence>
<dbReference type="InterPro" id="IPR047565">
    <property type="entry name" value="Alpha-macroglob_thiol-ester_cl"/>
</dbReference>
<dbReference type="GO" id="GO:0005615">
    <property type="term" value="C:extracellular space"/>
    <property type="evidence" value="ECO:0007669"/>
    <property type="project" value="InterPro"/>
</dbReference>
<protein>
    <submittedName>
        <fullName evidence="13">Thioester-containing protein</fullName>
    </submittedName>
</protein>
<dbReference type="Pfam" id="PF01835">
    <property type="entry name" value="MG2"/>
    <property type="match status" value="1"/>
</dbReference>
<feature type="domain" description="Alpha-macroglobulin receptor-binding" evidence="12">
    <location>
        <begin position="1374"/>
        <end position="1458"/>
    </location>
</feature>
<keyword evidence="3 9" id="KW-0732">Signal</keyword>
<evidence type="ECO:0000256" key="6">
    <source>
        <dbReference type="ARBA" id="ARBA00023157"/>
    </source>
</evidence>
<evidence type="ECO:0000256" key="8">
    <source>
        <dbReference type="SAM" id="MobiDB-lite"/>
    </source>
</evidence>
<dbReference type="InterPro" id="IPR009048">
    <property type="entry name" value="A-macroglobulin_rcpt-bd"/>
</dbReference>
<dbReference type="InterPro" id="IPR011626">
    <property type="entry name" value="Alpha-macroglobulin_TED"/>
</dbReference>
<gene>
    <name evidence="13" type="primary">TEP</name>
</gene>
<evidence type="ECO:0000256" key="1">
    <source>
        <dbReference type="ARBA" id="ARBA00010952"/>
    </source>
</evidence>
<dbReference type="Gene3D" id="2.60.40.690">
    <property type="entry name" value="Alpha-macroglobulin, receptor-binding domain"/>
    <property type="match status" value="1"/>
</dbReference>
<dbReference type="Gene3D" id="2.60.120.1540">
    <property type="match status" value="1"/>
</dbReference>
<dbReference type="PROSITE" id="PS00477">
    <property type="entry name" value="ALPHA_2_MACROGLOBULIN"/>
    <property type="match status" value="1"/>
</dbReference>
<dbReference type="SMART" id="SM01361">
    <property type="entry name" value="A2M_recep"/>
    <property type="match status" value="1"/>
</dbReference>
<dbReference type="PANTHER" id="PTHR11412:SF136">
    <property type="entry name" value="CD109 ANTIGEN"/>
    <property type="match status" value="1"/>
</dbReference>
<sequence length="1481" mass="161421">MLWVGLTTLLLGLAAAKDSYVVITPKDVRPGVSLNISVNILQAAGDVHVTAKLIHVADKSVKAFSTGTFQQHVPDTMQIMIPDMIPSGTNQLTVEGSNGLTFSGKTNLHYASKGMSVFIQTDKAMYKPGQTVNFRAFAIFPNLTVYSGPLDIEIYDPNSNKIKQWFGMKDSSGVITNFMAMDTKPVLGDWKIRVKTYGGLTKDKMFTVARYVLPKFEVTVDLPSYDWTTATSILGAVKAKYTYGKPVNGTVKIRAHADFYHYNYYHPAPIPTIELTMDINGETKFTLPVSGLTSHTYYTSLNSRNVVVEANVTESLTQITLNGTGKMHFYTHAEKIELLPSNPTTFKPGLQYIAYAKVVQQDDMPLAAGSSKSLTVHTSVTANLPETTTPLYYYGPRTMNYQLPDQSFTITDTGLVQAKIDIPDNATSISLQFKYGQITQYHSVQRSYSPSDSFIQIFLESNNLQAGHDKVVDFRVVSTSPIDKLVYQVLGRGSIAVSGAINGNNAKAFPFNVPLNAKMAPNARIVAYYVRADGEIVTDSISFDVSGTFENDVSIRFDKSKAQPGDGINVDVSADPNSIVNLLAVDQSVLLLKSGNDITPAEVVDELKSYDTIVHSNNNGPIFFGGGGIMPEPMPVGRRKRMIWWPFTTYYGGSDAEQIFQNAGVNVMTDALVYHHVEPHIYLPTFQHHGFLGGFGGFESVHALAGVSSAVNSIGMAPGAGSAAIPSHPQPQHIDNHATQDLKEPARVRLVFPETWLWTNRTVGADGHVTIAATVPDTITSWVASAFAVHPTSGLGIAPTSAKVEAFRPFFVSLTLPYSVVRGEQLVLQANVFNYMTTDMDVVVTLEKNDDLVNVVFDTQGAESYIAQTTAKTVHVTAGGSKSVFFPVVPAGLGSVSINVKAQSTLAADAVRRQLLIEAEGVPKEYNIPMLVDLKHNTNFAETVDVTLPAGVVAGSQRVRISAIGDLMGPTVNGLDKLLRMPTGCGEQTMLGFAPDVFVTNYLTDTHQLTSSVEEKAINFMEKGYQRELTFQHKDGSFSAFGDNDPSGSMWLTAFVAKSFHQAKRHVFIDDETLTRAIDWMINRQAANGSFPEPGRIIHKNMQGGSASGASLTAFVLIALLENSDLQGGVHMRIQSAASKAQAYLEGEVSAMTDPYGLSICSYALTLASSQSSATTFQKLMAKAVTKDGMTHWHEPESAAPSTGHYWSPPHQQSKPVDIEMTSYGLMVFAHNSQFTEGLPFMKWITKQRNPNGGFSSTQDTVLALQSLSEFARIGYSEHFDMQIGIVAGQTTHTFSVTRQNALLLQSLELPSIPSHVTVTGTGSGMGLVEVSVFFNVEQEVEQPSFEVDVTIMEETINSLKVRSCTKWLKTGASGMTVQEVGVPTGFAPDVESIGKIATLKKTETENRKVILYFDEITTTPLCVTMNAYRTDQVAKSQPAPIRVYDYYEPSNQVTKFYQSTVLKNSGVCDLCKECGCHGQH</sequence>
<dbReference type="SUPFAM" id="SSF48239">
    <property type="entry name" value="Terpenoid cyclases/Protein prenyltransferases"/>
    <property type="match status" value="1"/>
</dbReference>
<dbReference type="SMART" id="SM01359">
    <property type="entry name" value="A2M_N_2"/>
    <property type="match status" value="1"/>
</dbReference>
<dbReference type="InterPro" id="IPR011625">
    <property type="entry name" value="A2M_N_BRD"/>
</dbReference>
<dbReference type="InterPro" id="IPR008930">
    <property type="entry name" value="Terpenoid_cyclase/PrenylTrfase"/>
</dbReference>
<feature type="domain" description="Alpha-2-macroglobulin bait region" evidence="10">
    <location>
        <begin position="455"/>
        <end position="592"/>
    </location>
</feature>
<evidence type="ECO:0000259" key="11">
    <source>
        <dbReference type="SMART" id="SM01360"/>
    </source>
</evidence>
<keyword evidence="4" id="KW-0722">Serine protease inhibitor</keyword>
<dbReference type="Gene3D" id="6.20.50.160">
    <property type="match status" value="1"/>
</dbReference>
<dbReference type="Gene3D" id="2.60.40.2950">
    <property type="match status" value="1"/>
</dbReference>
<dbReference type="InterPro" id="IPR019742">
    <property type="entry name" value="MacrogloblnA2_CS"/>
</dbReference>
<reference evidence="13" key="1">
    <citation type="journal article" date="2007" name="Mol. Immunol.">
        <title>Molecular cloning and characterization of a thioester-containing protein from Zhikong scallop Chlamys farreri.</title>
        <authorList>
            <person name="Zhang H."/>
            <person name="Song L."/>
            <person name="Li C."/>
            <person name="Zhao J."/>
            <person name="Wang H."/>
            <person name="Gao Q."/>
            <person name="Xu W."/>
        </authorList>
    </citation>
    <scope>NUCLEOTIDE SEQUENCE</scope>
</reference>
<keyword evidence="2" id="KW-0646">Protease inhibitor</keyword>
<feature type="domain" description="Alpha-2-macroglobulin" evidence="11">
    <location>
        <begin position="755"/>
        <end position="846"/>
    </location>
</feature>
<dbReference type="InterPro" id="IPR041555">
    <property type="entry name" value="MG3"/>
</dbReference>
<keyword evidence="6" id="KW-1015">Disulfide bond</keyword>
<dbReference type="Gene3D" id="2.60.40.10">
    <property type="entry name" value="Immunoglobulins"/>
    <property type="match status" value="2"/>
</dbReference>
<evidence type="ECO:0000256" key="9">
    <source>
        <dbReference type="SAM" id="SignalP"/>
    </source>
</evidence>
<accession>A6MJP5</accession>
<dbReference type="InterPro" id="IPR036595">
    <property type="entry name" value="A-macroglobulin_rcpt-bd_sf"/>
</dbReference>
<keyword evidence="5" id="KW-0882">Thioester bond</keyword>
<feature type="chain" id="PRO_5002698291" evidence="9">
    <location>
        <begin position="17"/>
        <end position="1481"/>
    </location>
</feature>
<dbReference type="InterPro" id="IPR002890">
    <property type="entry name" value="MG2"/>
</dbReference>
<dbReference type="PANTHER" id="PTHR11412">
    <property type="entry name" value="MACROGLOBULIN / COMPLEMENT"/>
    <property type="match status" value="1"/>
</dbReference>
<comment type="similarity">
    <text evidence="1">Belongs to the protease inhibitor I39 (alpha-2-macroglobulin) family.</text>
</comment>
<organism evidence="13">
    <name type="scientific">Azumapecten farreri</name>
    <name type="common">Farrer's scallop</name>
    <name type="synonym">Chlamys farreri</name>
    <dbReference type="NCBI Taxonomy" id="106299"/>
    <lineage>
        <taxon>Eukaryota</taxon>
        <taxon>Metazoa</taxon>
        <taxon>Spiralia</taxon>
        <taxon>Lophotrochozoa</taxon>
        <taxon>Mollusca</taxon>
        <taxon>Bivalvia</taxon>
        <taxon>Autobranchia</taxon>
        <taxon>Pteriomorphia</taxon>
        <taxon>Pectinida</taxon>
        <taxon>Pectinoidea</taxon>
        <taxon>Pectinidae</taxon>
        <taxon>Azumapecten</taxon>
    </lineage>
</organism>
<dbReference type="InterPro" id="IPR001599">
    <property type="entry name" value="Macroglobln_a2"/>
</dbReference>
<dbReference type="Gene3D" id="2.60.40.1930">
    <property type="match status" value="2"/>
</dbReference>
<dbReference type="Pfam" id="PF00207">
    <property type="entry name" value="A2M"/>
    <property type="match status" value="1"/>
</dbReference>
<dbReference type="FunFam" id="2.60.40.1930:FF:000001">
    <property type="entry name" value="CD109 isoform 3"/>
    <property type="match status" value="1"/>
</dbReference>
<evidence type="ECO:0000256" key="7">
    <source>
        <dbReference type="ARBA" id="ARBA00023180"/>
    </source>
</evidence>
<evidence type="ECO:0000256" key="5">
    <source>
        <dbReference type="ARBA" id="ARBA00022966"/>
    </source>
</evidence>
<dbReference type="InterPro" id="IPR041813">
    <property type="entry name" value="A2M_TED"/>
</dbReference>
<evidence type="ECO:0000259" key="12">
    <source>
        <dbReference type="SMART" id="SM01361"/>
    </source>
</evidence>
<evidence type="ECO:0000259" key="10">
    <source>
        <dbReference type="SMART" id="SM01359"/>
    </source>
</evidence>
<dbReference type="Pfam" id="PF07703">
    <property type="entry name" value="A2M_BRD"/>
    <property type="match status" value="1"/>
</dbReference>
<feature type="region of interest" description="Disordered" evidence="8">
    <location>
        <begin position="1194"/>
        <end position="1214"/>
    </location>
</feature>
<dbReference type="Pfam" id="PF07677">
    <property type="entry name" value="A2M_recep"/>
    <property type="match status" value="1"/>
</dbReference>
<proteinExistence type="evidence at transcript level"/>
<dbReference type="GO" id="GO:0004867">
    <property type="term" value="F:serine-type endopeptidase inhibitor activity"/>
    <property type="evidence" value="ECO:0007669"/>
    <property type="project" value="UniProtKB-KW"/>
</dbReference>
<dbReference type="SUPFAM" id="SSF81296">
    <property type="entry name" value="E set domains"/>
    <property type="match status" value="1"/>
</dbReference>
<dbReference type="InterPro" id="IPR050473">
    <property type="entry name" value="A2M/Complement_sys"/>
</dbReference>
<evidence type="ECO:0000256" key="3">
    <source>
        <dbReference type="ARBA" id="ARBA00022729"/>
    </source>
</evidence>
<dbReference type="Gene3D" id="2.60.40.1940">
    <property type="match status" value="1"/>
</dbReference>
<keyword evidence="7" id="KW-0325">Glycoprotein</keyword>
<dbReference type="InterPro" id="IPR013783">
    <property type="entry name" value="Ig-like_fold"/>
</dbReference>
<dbReference type="Gene3D" id="2.20.130.20">
    <property type="match status" value="1"/>
</dbReference>
<dbReference type="SMART" id="SM01419">
    <property type="entry name" value="Thiol-ester_cl"/>
    <property type="match status" value="1"/>
</dbReference>
<dbReference type="SUPFAM" id="SSF49410">
    <property type="entry name" value="Alpha-macroglobulin receptor domain"/>
    <property type="match status" value="1"/>
</dbReference>
<evidence type="ECO:0000256" key="2">
    <source>
        <dbReference type="ARBA" id="ARBA00022690"/>
    </source>
</evidence>
<dbReference type="Pfam" id="PF07678">
    <property type="entry name" value="TED_complement"/>
    <property type="match status" value="1"/>
</dbReference>
<dbReference type="EMBL" id="EF210036">
    <property type="protein sequence ID" value="ABP04060.1"/>
    <property type="molecule type" value="mRNA"/>
</dbReference>
<feature type="signal peptide" evidence="9">
    <location>
        <begin position="1"/>
        <end position="16"/>
    </location>
</feature>
<dbReference type="InterPro" id="IPR014756">
    <property type="entry name" value="Ig_E-set"/>
</dbReference>